<dbReference type="PANTHER" id="PTHR47424">
    <property type="entry name" value="REGULATORY PROTEIN GAL4"/>
    <property type="match status" value="1"/>
</dbReference>
<accession>A0A1M3U0C9</accession>
<dbReference type="Gene3D" id="4.10.240.10">
    <property type="entry name" value="Zn(2)-C6 fungal-type DNA-binding domain"/>
    <property type="match status" value="1"/>
</dbReference>
<dbReference type="GO" id="GO:0000981">
    <property type="term" value="F:DNA-binding transcription factor activity, RNA polymerase II-specific"/>
    <property type="evidence" value="ECO:0007669"/>
    <property type="project" value="InterPro"/>
</dbReference>
<dbReference type="GO" id="GO:0003677">
    <property type="term" value="F:DNA binding"/>
    <property type="evidence" value="ECO:0007669"/>
    <property type="project" value="UniProtKB-KW"/>
</dbReference>
<gene>
    <name evidence="8" type="ORF">ASPFODRAFT_55974</name>
</gene>
<proteinExistence type="predicted"/>
<dbReference type="SMART" id="SM00066">
    <property type="entry name" value="GAL4"/>
    <property type="match status" value="1"/>
</dbReference>
<evidence type="ECO:0000256" key="1">
    <source>
        <dbReference type="ARBA" id="ARBA00022723"/>
    </source>
</evidence>
<dbReference type="SMART" id="SM00906">
    <property type="entry name" value="Fungal_trans"/>
    <property type="match status" value="1"/>
</dbReference>
<keyword evidence="2" id="KW-0805">Transcription regulation</keyword>
<dbReference type="InterPro" id="IPR001138">
    <property type="entry name" value="Zn2Cys6_DnaBD"/>
</dbReference>
<dbReference type="InterPro" id="IPR051127">
    <property type="entry name" value="Fungal_SecMet_Regulators"/>
</dbReference>
<dbReference type="CDD" id="cd00067">
    <property type="entry name" value="GAL4"/>
    <property type="match status" value="1"/>
</dbReference>
<evidence type="ECO:0000313" key="8">
    <source>
        <dbReference type="EMBL" id="OJZ92374.1"/>
    </source>
</evidence>
<dbReference type="PROSITE" id="PS50048">
    <property type="entry name" value="ZN2_CY6_FUNGAL_2"/>
    <property type="match status" value="1"/>
</dbReference>
<evidence type="ECO:0000259" key="7">
    <source>
        <dbReference type="PROSITE" id="PS50048"/>
    </source>
</evidence>
<dbReference type="Pfam" id="PF04082">
    <property type="entry name" value="Fungal_trans"/>
    <property type="match status" value="1"/>
</dbReference>
<dbReference type="VEuPathDB" id="FungiDB:ASPFODRAFT_55974"/>
<dbReference type="EMBL" id="KV878236">
    <property type="protein sequence ID" value="OJZ92374.1"/>
    <property type="molecule type" value="Genomic_DNA"/>
</dbReference>
<keyword evidence="3" id="KW-0238">DNA-binding</keyword>
<dbReference type="InterPro" id="IPR007219">
    <property type="entry name" value="XnlR_reg_dom"/>
</dbReference>
<name>A0A1M3U0C9_ASPLC</name>
<dbReference type="GO" id="GO:0006351">
    <property type="term" value="P:DNA-templated transcription"/>
    <property type="evidence" value="ECO:0007669"/>
    <property type="project" value="InterPro"/>
</dbReference>
<dbReference type="PANTHER" id="PTHR47424:SF6">
    <property type="entry name" value="PROLINE UTILIZATION TRANS-ACTIVATOR"/>
    <property type="match status" value="1"/>
</dbReference>
<dbReference type="AlphaFoldDB" id="A0A1M3U0C9"/>
<keyword evidence="1" id="KW-0479">Metal-binding</keyword>
<sequence>MATTSKKSDRRVPPEQRKRTEHSCDRCKTRKQKCNRIPGEERCEHCIRMNYGCKVTRPRKQRLYGSAELVRYKIALLEALVKGLYPSADLNSIESMRELGESLGIKLPEEVDNSYPPLLEMIQASEEANQDKNEELVRDMEGQEQYIGPASSYFFQMKLRALLGLHRQAQGGKFQMYLFGRNPSEDTLRYAREILTETDIRAVAEPQQVEVSANAVHYPSPLLDRSVINGLIRAYFDNVNIDFPVLHEASFLEIYDVWRLSPQSVDRAWVCELLCVLLLGRRISPLGTTETQQTKWWTHVESLLPTIIFTNNILSVQALMLAALHLHNTNHRDACWTLTGAAARIAIAIGLHRDEIICEGPRLAKELRKSLWWTLYSFEQIQVSSHDRPSAIDSTMCSTTSPHERVLGMGSSNWPPTYTLWSARLVTILGLVCRALPTATSENGRTGLLSPTAGLLRDLSRWLYSLPQHLTLGVLRTLPDGFKRPVLLLHIQYHYTVSLLTRCALLQLLASVSQNSGEANPNDEEVKANAKVCCESGRKACELLLQLDELGKFNSVTWWDVYYVYSSTLVLTLSILCDRARPDSDKSVTDKDISLLHDCASMLMRHSSNPMVPATMLRWTGAIRDVDVLLNERSAPVQPPPVRDDPVNNEPVSENALVPLGSSMREITAPYSGMEVALGPSTELAVSQMGLINMPFQNYGAGMEPLTEQSVAQMDPNMVYANGGHMDQMMSMPLLGDDSAIFSWDSIGSMLLGTEAFNAATPSRLAMLSDVRLLREFGDRNA</sequence>
<reference evidence="9" key="1">
    <citation type="journal article" date="2017" name="Genome Biol.">
        <title>Comparative genomics reveals high biological diversity and specific adaptations in the industrially and medically important fungal genus Aspergillus.</title>
        <authorList>
            <person name="de Vries R.P."/>
            <person name="Riley R."/>
            <person name="Wiebenga A."/>
            <person name="Aguilar-Osorio G."/>
            <person name="Amillis S."/>
            <person name="Uchima C.A."/>
            <person name="Anderluh G."/>
            <person name="Asadollahi M."/>
            <person name="Askin M."/>
            <person name="Barry K."/>
            <person name="Battaglia E."/>
            <person name="Bayram O."/>
            <person name="Benocci T."/>
            <person name="Braus-Stromeyer S.A."/>
            <person name="Caldana C."/>
            <person name="Canovas D."/>
            <person name="Cerqueira G.C."/>
            <person name="Chen F."/>
            <person name="Chen W."/>
            <person name="Choi C."/>
            <person name="Clum A."/>
            <person name="Dos Santos R.A."/>
            <person name="Damasio A.R."/>
            <person name="Diallinas G."/>
            <person name="Emri T."/>
            <person name="Fekete E."/>
            <person name="Flipphi M."/>
            <person name="Freyberg S."/>
            <person name="Gallo A."/>
            <person name="Gournas C."/>
            <person name="Habgood R."/>
            <person name="Hainaut M."/>
            <person name="Harispe M.L."/>
            <person name="Henrissat B."/>
            <person name="Hilden K.S."/>
            <person name="Hope R."/>
            <person name="Hossain A."/>
            <person name="Karabika E."/>
            <person name="Karaffa L."/>
            <person name="Karanyi Z."/>
            <person name="Krasevec N."/>
            <person name="Kuo A."/>
            <person name="Kusch H."/>
            <person name="LaButti K."/>
            <person name="Lagendijk E.L."/>
            <person name="Lapidus A."/>
            <person name="Levasseur A."/>
            <person name="Lindquist E."/>
            <person name="Lipzen A."/>
            <person name="Logrieco A.F."/>
            <person name="MacCabe A."/>
            <person name="Maekelae M.R."/>
            <person name="Malavazi I."/>
            <person name="Melin P."/>
            <person name="Meyer V."/>
            <person name="Mielnichuk N."/>
            <person name="Miskei M."/>
            <person name="Molnar A.P."/>
            <person name="Mule G."/>
            <person name="Ngan C.Y."/>
            <person name="Orejas M."/>
            <person name="Orosz E."/>
            <person name="Ouedraogo J.P."/>
            <person name="Overkamp K.M."/>
            <person name="Park H.-S."/>
            <person name="Perrone G."/>
            <person name="Piumi F."/>
            <person name="Punt P.J."/>
            <person name="Ram A.F."/>
            <person name="Ramon A."/>
            <person name="Rauscher S."/>
            <person name="Record E."/>
            <person name="Riano-Pachon D.M."/>
            <person name="Robert V."/>
            <person name="Roehrig J."/>
            <person name="Ruller R."/>
            <person name="Salamov A."/>
            <person name="Salih N.S."/>
            <person name="Samson R.A."/>
            <person name="Sandor E."/>
            <person name="Sanguinetti M."/>
            <person name="Schuetze T."/>
            <person name="Sepcic K."/>
            <person name="Shelest E."/>
            <person name="Sherlock G."/>
            <person name="Sophianopoulou V."/>
            <person name="Squina F.M."/>
            <person name="Sun H."/>
            <person name="Susca A."/>
            <person name="Todd R.B."/>
            <person name="Tsang A."/>
            <person name="Unkles S.E."/>
            <person name="van de Wiele N."/>
            <person name="van Rossen-Uffink D."/>
            <person name="Oliveira J.V."/>
            <person name="Vesth T.C."/>
            <person name="Visser J."/>
            <person name="Yu J.-H."/>
            <person name="Zhou M."/>
            <person name="Andersen M.R."/>
            <person name="Archer D.B."/>
            <person name="Baker S.E."/>
            <person name="Benoit I."/>
            <person name="Brakhage A.A."/>
            <person name="Braus G.H."/>
            <person name="Fischer R."/>
            <person name="Frisvad J.C."/>
            <person name="Goldman G.H."/>
            <person name="Houbraken J."/>
            <person name="Oakley B."/>
            <person name="Pocsi I."/>
            <person name="Scazzocchio C."/>
            <person name="Seiboth B."/>
            <person name="vanKuyk P.A."/>
            <person name="Wortman J."/>
            <person name="Dyer P.S."/>
            <person name="Grigoriev I.V."/>
        </authorList>
    </citation>
    <scope>NUCLEOTIDE SEQUENCE [LARGE SCALE GENOMIC DNA]</scope>
    <source>
        <strain evidence="9">CBS 106.47</strain>
    </source>
</reference>
<evidence type="ECO:0000256" key="2">
    <source>
        <dbReference type="ARBA" id="ARBA00023015"/>
    </source>
</evidence>
<dbReference type="Proteomes" id="UP000184063">
    <property type="component" value="Unassembled WGS sequence"/>
</dbReference>
<feature type="domain" description="Zn(2)-C6 fungal-type" evidence="7">
    <location>
        <begin position="23"/>
        <end position="55"/>
    </location>
</feature>
<dbReference type="Pfam" id="PF00172">
    <property type="entry name" value="Zn_clus"/>
    <property type="match status" value="1"/>
</dbReference>
<dbReference type="InterPro" id="IPR036864">
    <property type="entry name" value="Zn2-C6_fun-type_DNA-bd_sf"/>
</dbReference>
<dbReference type="SUPFAM" id="SSF57701">
    <property type="entry name" value="Zn2/Cys6 DNA-binding domain"/>
    <property type="match status" value="1"/>
</dbReference>
<organism evidence="8 9">
    <name type="scientific">Aspergillus luchuensis (strain CBS 106.47)</name>
    <dbReference type="NCBI Taxonomy" id="1137211"/>
    <lineage>
        <taxon>Eukaryota</taxon>
        <taxon>Fungi</taxon>
        <taxon>Dikarya</taxon>
        <taxon>Ascomycota</taxon>
        <taxon>Pezizomycotina</taxon>
        <taxon>Eurotiomycetes</taxon>
        <taxon>Eurotiomycetidae</taxon>
        <taxon>Eurotiales</taxon>
        <taxon>Aspergillaceae</taxon>
        <taxon>Aspergillus</taxon>
        <taxon>Aspergillus subgen. Circumdati</taxon>
    </lineage>
</organism>
<keyword evidence="4" id="KW-0804">Transcription</keyword>
<evidence type="ECO:0000313" key="9">
    <source>
        <dbReference type="Proteomes" id="UP000184063"/>
    </source>
</evidence>
<dbReference type="OrthoDB" id="3266505at2759"/>
<feature type="region of interest" description="Disordered" evidence="6">
    <location>
        <begin position="1"/>
        <end position="21"/>
    </location>
</feature>
<evidence type="ECO:0000256" key="5">
    <source>
        <dbReference type="ARBA" id="ARBA00023242"/>
    </source>
</evidence>
<keyword evidence="5" id="KW-0539">Nucleus</keyword>
<evidence type="ECO:0000256" key="6">
    <source>
        <dbReference type="SAM" id="MobiDB-lite"/>
    </source>
</evidence>
<dbReference type="GO" id="GO:0008270">
    <property type="term" value="F:zinc ion binding"/>
    <property type="evidence" value="ECO:0007669"/>
    <property type="project" value="InterPro"/>
</dbReference>
<dbReference type="CDD" id="cd12148">
    <property type="entry name" value="fungal_TF_MHR"/>
    <property type="match status" value="1"/>
</dbReference>
<evidence type="ECO:0000256" key="3">
    <source>
        <dbReference type="ARBA" id="ARBA00023125"/>
    </source>
</evidence>
<evidence type="ECO:0000256" key="4">
    <source>
        <dbReference type="ARBA" id="ARBA00023163"/>
    </source>
</evidence>
<protein>
    <recommendedName>
        <fullName evidence="7">Zn(2)-C6 fungal-type domain-containing protein</fullName>
    </recommendedName>
</protein>
<dbReference type="PROSITE" id="PS00463">
    <property type="entry name" value="ZN2_CY6_FUNGAL_1"/>
    <property type="match status" value="1"/>
</dbReference>
<dbReference type="GO" id="GO:0009893">
    <property type="term" value="P:positive regulation of metabolic process"/>
    <property type="evidence" value="ECO:0007669"/>
    <property type="project" value="UniProtKB-ARBA"/>
</dbReference>